<protein>
    <submittedName>
        <fullName evidence="1">Uncharacterized protein</fullName>
    </submittedName>
</protein>
<gene>
    <name evidence="1" type="ORF">ILEXP_LOCUS58697</name>
</gene>
<dbReference type="Proteomes" id="UP001642360">
    <property type="component" value="Unassembled WGS sequence"/>
</dbReference>
<comment type="caution">
    <text evidence="1">The sequence shown here is derived from an EMBL/GenBank/DDBJ whole genome shotgun (WGS) entry which is preliminary data.</text>
</comment>
<accession>A0ABC8V4D1</accession>
<sequence>MWDDSLYFNVDEESLGTIPMCHIRGDSYFDTPWRYFGESQDRLHLIEICDPCKTHFSVYEMKKDYSEWFLKYSVDLDDLLTTFPEMTRSNPNSVYFDRYAFSILSLVRGEKDEESFLVLYIPGKAIRYNLVNRTFWKLCDIKAMTGKHSLDYNGWPDVYEYIESHASVSIRGETLRASKLETLKSFNRRDKRERKGEEAKVFEVEGARYFHP</sequence>
<name>A0ABC8V4D1_9AQUA</name>
<dbReference type="EMBL" id="CAUOFW020010279">
    <property type="protein sequence ID" value="CAK9188067.1"/>
    <property type="molecule type" value="Genomic_DNA"/>
</dbReference>
<keyword evidence="2" id="KW-1185">Reference proteome</keyword>
<dbReference type="AlphaFoldDB" id="A0ABC8V4D1"/>
<organism evidence="1 2">
    <name type="scientific">Ilex paraguariensis</name>
    <name type="common">yerba mate</name>
    <dbReference type="NCBI Taxonomy" id="185542"/>
    <lineage>
        <taxon>Eukaryota</taxon>
        <taxon>Viridiplantae</taxon>
        <taxon>Streptophyta</taxon>
        <taxon>Embryophyta</taxon>
        <taxon>Tracheophyta</taxon>
        <taxon>Spermatophyta</taxon>
        <taxon>Magnoliopsida</taxon>
        <taxon>eudicotyledons</taxon>
        <taxon>Gunneridae</taxon>
        <taxon>Pentapetalae</taxon>
        <taxon>asterids</taxon>
        <taxon>campanulids</taxon>
        <taxon>Aquifoliales</taxon>
        <taxon>Aquifoliaceae</taxon>
        <taxon>Ilex</taxon>
    </lineage>
</organism>
<proteinExistence type="predicted"/>
<evidence type="ECO:0000313" key="1">
    <source>
        <dbReference type="EMBL" id="CAK9188067.1"/>
    </source>
</evidence>
<evidence type="ECO:0000313" key="2">
    <source>
        <dbReference type="Proteomes" id="UP001642360"/>
    </source>
</evidence>
<reference evidence="1 2" key="1">
    <citation type="submission" date="2024-02" db="EMBL/GenBank/DDBJ databases">
        <authorList>
            <person name="Vignale AGUSTIN F."/>
            <person name="Sosa J E."/>
            <person name="Modenutti C."/>
        </authorList>
    </citation>
    <scope>NUCLEOTIDE SEQUENCE [LARGE SCALE GENOMIC DNA]</scope>
</reference>